<gene>
    <name evidence="9" type="ORF">MM239_20465</name>
</gene>
<keyword evidence="3 6" id="KW-0732">Signal</keyword>
<dbReference type="Pfam" id="PF07980">
    <property type="entry name" value="SusD_RagB"/>
    <property type="match status" value="1"/>
</dbReference>
<keyword evidence="4" id="KW-0472">Membrane</keyword>
<keyword evidence="5" id="KW-0998">Cell outer membrane</keyword>
<reference evidence="9" key="1">
    <citation type="submission" date="2022-03" db="EMBL/GenBank/DDBJ databases">
        <title>De novo assembled genomes of Belliella spp. (Cyclobacteriaceae) strains.</title>
        <authorList>
            <person name="Szabo A."/>
            <person name="Korponai K."/>
            <person name="Felfoldi T."/>
        </authorList>
    </citation>
    <scope>NUCLEOTIDE SEQUENCE</scope>
    <source>
        <strain evidence="9">DSM 111904</strain>
    </source>
</reference>
<dbReference type="Pfam" id="PF14322">
    <property type="entry name" value="SusD-like_3"/>
    <property type="match status" value="1"/>
</dbReference>
<evidence type="ECO:0000256" key="5">
    <source>
        <dbReference type="ARBA" id="ARBA00023237"/>
    </source>
</evidence>
<dbReference type="CDD" id="cd08977">
    <property type="entry name" value="SusD"/>
    <property type="match status" value="1"/>
</dbReference>
<evidence type="ECO:0000256" key="4">
    <source>
        <dbReference type="ARBA" id="ARBA00023136"/>
    </source>
</evidence>
<feature type="signal peptide" evidence="6">
    <location>
        <begin position="1"/>
        <end position="21"/>
    </location>
</feature>
<evidence type="ECO:0000313" key="9">
    <source>
        <dbReference type="EMBL" id="MCH7411772.1"/>
    </source>
</evidence>
<dbReference type="InterPro" id="IPR033985">
    <property type="entry name" value="SusD-like_N"/>
</dbReference>
<dbReference type="PROSITE" id="PS51257">
    <property type="entry name" value="PROKAR_LIPOPROTEIN"/>
    <property type="match status" value="1"/>
</dbReference>
<dbReference type="InterPro" id="IPR011990">
    <property type="entry name" value="TPR-like_helical_dom_sf"/>
</dbReference>
<dbReference type="Proteomes" id="UP001165489">
    <property type="component" value="Unassembled WGS sequence"/>
</dbReference>
<comment type="subcellular location">
    <subcellularLocation>
        <location evidence="1">Cell outer membrane</location>
    </subcellularLocation>
</comment>
<organism evidence="9 10">
    <name type="scientific">Belliella filtrata</name>
    <dbReference type="NCBI Taxonomy" id="2923435"/>
    <lineage>
        <taxon>Bacteria</taxon>
        <taxon>Pseudomonadati</taxon>
        <taxon>Bacteroidota</taxon>
        <taxon>Cytophagia</taxon>
        <taxon>Cytophagales</taxon>
        <taxon>Cyclobacteriaceae</taxon>
        <taxon>Belliella</taxon>
    </lineage>
</organism>
<feature type="domain" description="SusD-like N-terminal" evidence="8">
    <location>
        <begin position="36"/>
        <end position="235"/>
    </location>
</feature>
<sequence length="480" mass="52973">MKNIFRIFLVCLVLLSTSCNEDLLTPVPPTQFSDLVVFDSPERIEQLMNGLYATAKNGQFLGGRYFVYNDIRAEEFSNRTTNGVTGFSTWQHTTVSTTNEVVNLWEVAYLLINRANIFINGVSNTSTIPNDQIQAYVAEARFLRGMTYFYLLQLYARPYTLDNGASPGLPLRLQPELDDQNNDLARSTVAEVYAQILDDLNFAETNLPLTNGSNYSNTTKAHRNTAIAFKTRVYLVMGQHANVITEANKIVSQSAPFTASSGVPHALQANINDVFSPPYTTTESIFSMPFTDLNLPGTQNGLGSYYNPGPRGIGDYSLNLQTGVFTTSVFDSQNDARAGWMFFNTSNEFTYLNKFPVGPQHLDYAPVIRYAEVLLNLSEALARSGQDNARALALLNAVRTRSNPSGALSGLSGNQLVDAIMAERRLELIGEGFRSIDLLRTGATIPGKENVASVPPTSPNYIWPISANELLFNNLMTPNN</sequence>
<evidence type="ECO:0000259" key="7">
    <source>
        <dbReference type="Pfam" id="PF07980"/>
    </source>
</evidence>
<feature type="domain" description="RagB/SusD" evidence="7">
    <location>
        <begin position="364"/>
        <end position="442"/>
    </location>
</feature>
<feature type="chain" id="PRO_5045212582" evidence="6">
    <location>
        <begin position="22"/>
        <end position="480"/>
    </location>
</feature>
<comment type="caution">
    <text evidence="9">The sequence shown here is derived from an EMBL/GenBank/DDBJ whole genome shotgun (WGS) entry which is preliminary data.</text>
</comment>
<keyword evidence="10" id="KW-1185">Reference proteome</keyword>
<dbReference type="Gene3D" id="1.25.40.390">
    <property type="match status" value="1"/>
</dbReference>
<evidence type="ECO:0000256" key="1">
    <source>
        <dbReference type="ARBA" id="ARBA00004442"/>
    </source>
</evidence>
<dbReference type="RefSeq" id="WP_241350197.1">
    <property type="nucleotide sequence ID" value="NZ_JAKZGP010000115.1"/>
</dbReference>
<comment type="similarity">
    <text evidence="2">Belongs to the SusD family.</text>
</comment>
<dbReference type="EMBL" id="JAKZGP010000115">
    <property type="protein sequence ID" value="MCH7411772.1"/>
    <property type="molecule type" value="Genomic_DNA"/>
</dbReference>
<evidence type="ECO:0000256" key="3">
    <source>
        <dbReference type="ARBA" id="ARBA00022729"/>
    </source>
</evidence>
<name>A0ABS9V5S6_9BACT</name>
<protein>
    <submittedName>
        <fullName evidence="9">RagB/SusD family nutrient uptake outer membrane protein</fullName>
    </submittedName>
</protein>
<accession>A0ABS9V5S6</accession>
<evidence type="ECO:0000313" key="10">
    <source>
        <dbReference type="Proteomes" id="UP001165489"/>
    </source>
</evidence>
<evidence type="ECO:0000256" key="6">
    <source>
        <dbReference type="SAM" id="SignalP"/>
    </source>
</evidence>
<evidence type="ECO:0000259" key="8">
    <source>
        <dbReference type="Pfam" id="PF14322"/>
    </source>
</evidence>
<proteinExistence type="inferred from homology"/>
<dbReference type="InterPro" id="IPR012944">
    <property type="entry name" value="SusD_RagB_dom"/>
</dbReference>
<dbReference type="SUPFAM" id="SSF48452">
    <property type="entry name" value="TPR-like"/>
    <property type="match status" value="1"/>
</dbReference>
<evidence type="ECO:0000256" key="2">
    <source>
        <dbReference type="ARBA" id="ARBA00006275"/>
    </source>
</evidence>